<feature type="region of interest" description="Disordered" evidence="2">
    <location>
        <begin position="246"/>
        <end position="349"/>
    </location>
</feature>
<dbReference type="Proteomes" id="UP000186817">
    <property type="component" value="Unassembled WGS sequence"/>
</dbReference>
<reference evidence="3 4" key="1">
    <citation type="submission" date="2016-02" db="EMBL/GenBank/DDBJ databases">
        <title>Genome analysis of coral dinoflagellate symbionts highlights evolutionary adaptations to a symbiotic lifestyle.</title>
        <authorList>
            <person name="Aranda M."/>
            <person name="Li Y."/>
            <person name="Liew Y.J."/>
            <person name="Baumgarten S."/>
            <person name="Simakov O."/>
            <person name="Wilson M."/>
            <person name="Piel J."/>
            <person name="Ashoor H."/>
            <person name="Bougouffa S."/>
            <person name="Bajic V.B."/>
            <person name="Ryu T."/>
            <person name="Ravasi T."/>
            <person name="Bayer T."/>
            <person name="Micklem G."/>
            <person name="Kim H."/>
            <person name="Bhak J."/>
            <person name="Lajeunesse T.C."/>
            <person name="Voolstra C.R."/>
        </authorList>
    </citation>
    <scope>NUCLEOTIDE SEQUENCE [LARGE SCALE GENOMIC DNA]</scope>
    <source>
        <strain evidence="3 4">CCMP2467</strain>
    </source>
</reference>
<dbReference type="OrthoDB" id="417321at2759"/>
<organism evidence="3 4">
    <name type="scientific">Symbiodinium microadriaticum</name>
    <name type="common">Dinoflagellate</name>
    <name type="synonym">Zooxanthella microadriatica</name>
    <dbReference type="NCBI Taxonomy" id="2951"/>
    <lineage>
        <taxon>Eukaryota</taxon>
        <taxon>Sar</taxon>
        <taxon>Alveolata</taxon>
        <taxon>Dinophyceae</taxon>
        <taxon>Suessiales</taxon>
        <taxon>Symbiodiniaceae</taxon>
        <taxon>Symbiodinium</taxon>
    </lineage>
</organism>
<evidence type="ECO:0000256" key="2">
    <source>
        <dbReference type="SAM" id="MobiDB-lite"/>
    </source>
</evidence>
<feature type="region of interest" description="Disordered" evidence="2">
    <location>
        <begin position="1"/>
        <end position="72"/>
    </location>
</feature>
<dbReference type="SUPFAM" id="SSF56219">
    <property type="entry name" value="DNase I-like"/>
    <property type="match status" value="1"/>
</dbReference>
<evidence type="ECO:0000256" key="1">
    <source>
        <dbReference type="SAM" id="Coils"/>
    </source>
</evidence>
<feature type="compositionally biased region" description="Basic and acidic residues" evidence="2">
    <location>
        <begin position="10"/>
        <end position="19"/>
    </location>
</feature>
<feature type="coiled-coil region" evidence="1">
    <location>
        <begin position="389"/>
        <end position="416"/>
    </location>
</feature>
<sequence length="2778" mass="303809">MGKGQQDKWWPAERRDQGYKGHGGRRPSWQYWQGSWPVQGRPQPKAQATRYSEIDVDADRTRPEASDSLSDIGSAAMPQRAERMNALQKVLTQARKADGRARRIREEQSRREKQWEAWKAKAQKEFVKQKKLFEADTAKAQADLAAALQAGEEAAANVQLIVDGQGLPPAAPETEDADWTELITEANRAPVGEHFLQTALAAVSQAGLLPDAPSGGPPPRQIRPELMQQFVAMVGALGRALNTAAAGHPGQGTVPATYTSTPPPGLNKTETFLAASPGPALTGPPPPTSEGLTGADKKEKLDVRTSPHHPGQRDASQPRLPTSEAPPRKAIKAASMAATAPHNEPRGPGLAAKLETVRENMRATMPFGGTGSHPMARLLSGQAISLEDDDMEEDDLKELEEEAERLEVLLDLFGKRLGGLAVTATDALFFHWDDSRQACSVPCDIEDAVALIERSPLVPDWVSYSALTEICLDLRDMLPGGTGPVIATFVTRPTSRAEICREAGSFGVDDAKVFVGTDAIPLADDESVVLSSGCLVTLMRTDRCPYVANDLQYRLQFPAIWALPARFPSQTKVRASLLFLHKTGRFVVGSRPRDRPADVAAAQFIGIARESVDIYAPRSTVLEHFQYRGTEVRGVLAMVERSETPQHVIFLDLRLVAEGIKFVVLPRPYIMLTELDDDEEGEEEDGFSDDSEVQGLASSLHVAVSRVTGCKLLVEPTDGTPTSQLVIETLRWLAGEMGEGWPYLPVDDWSIYLPTDTDTSEGDTSAARQLTINVLVPEYAPEQLVIDVQLPAVFADIVPLIAAARDPAQVDRFPSIQAVLPQYITGTGVFTATPHWNPQAVIVCLDIRAIDGRMYAAHAPAYADRSLLCELADLPAAADIQVYVGVDAHPLEGEALAHLIPGIAIAFVARHERPRIPWDFLGALITGTDFCDSHPWKPPEEAHVYCLVHGNRHRRFQLNLGEPFRHRQQLASAIGASGQPVLVVPAEPKVTDIELDGVPCATAVAVIARDADGDRRPQCLLVDCRPLLEGWMCWTVSNFEFAPAPLLADFRITVPLGYDAGLENFTDEDLPVPVTPGQVIIAKYVQRPALLADLPEGDSPTADPAVALPLQTPTIEGAMDAIDQNLPALLTAADEPASVDTFTVQVLIAVPEYLPELYEVEISPPVRLTSFIAHVEAQRGPVDSRRFPCLTPVFPQPDRGFATFVATPRWPMTQCTVLVDARTLDGRIFALMVPHMVDHALLVTLADVPATQEVHIFASDVPWPLATGRYVPAAEGDLFVIVPPEDVAIPRTALSDMLRGISGWDAFAGDFGDRVWLVTDTEPLQYEVNRSRRLDFREDVARAIGARVDSVVLQPVRPQIRDFADHGRLVRSVLLALTLPFPIEDTGAANASTALQVTFAQFSACAKGAFTYSVVAGPPAATVAFDTGSGCLQPSLDDAELQPLTTLLSESAAQSQEWAFLAVTLIEVLTEHFSVGAHTKPSKLEPVTIDLESAIPVTSYQQQCLDLARIIPPSRPLTEDAPDWLDNDFAPLLRFRGATQAQRTAFANIVCWHNAVAWEAVTDVDVFTDGSASSAGSVTDVAPAGWAFTVWLRTPARSLFYGAAYGTAVPPFTAYYVGETQDSALQAELLGLSMFTMIARQQDKVPFARPSQPGKGLSWFAVILRQCAQHRVPLGADYVPGHAGHIGNELSDCFAKYARANIMPLDQRPHPLWPSLLYRRPLAEFAWMLVDLPGDVPPPFAFEAAAACLRKHPAISRQAPSMGLIAPQVSEQAVRFELMAVTCNILTLLDKPLRPDTAKVISAGMKVKGRRHLLTEQCVEAGVHFLGLQETRLQETATLPDSSYIMMHSSATSQGHLGCALWVSKVRPYYANHKGQPLCFESKHCTVAAFSSRHLLASISAPFFRCKILVAHSPSCPRDDATEAVQFWQHRSQEIARLPADWPLLVLTDANSRLGQLLSPSVGPVAAVAETAAGAAFHEFLLRHNLFLPATMPDVHRGDTWTWCSAAGERHRIDYVAFPQAWAAFEVESFGWYEIELLQKRQDHVPACATCRFQNRQSAGQEAQTAFKRKACRPNDLDPQLNTESFCQKLHQGPLPAWELDVDKHFEQFVHAWTEAGNTLIQPCAKPPRQSFLTQATMDLVWARKGLRRYLKCEEAELSRRRLMVCFAAFLLHAQGAEFSDIASARAVSWLRDLHISIARAWSLHGQACHALRQAVRQDRNSYLDSLVKNVSLADIRQPKQFFQQVRKAFPKAASAKRTRFMALPAVELADGSTATTTEERIQRWREHFSEQESGTPVDEQGYRGLLAKKDARSPTGHTKLDVQLLPSLRSLEGTILDLKRAKAAGPDGLTAELLKVMPAEAARQLCQSSQRSVLTYTEARVLRIGRLPGLVFYDVRAAYYQVLRECLTGEDLDDRVLLRLFNKLGVPSSAFVELKEQLSRLAVLAASGCTPHTVALLREVFTGTWFRMDQHTPLVATAAGVRPGDPLADIMFAISFSAYARSVQDALAAANLATFLPASKCQAPWDDNGPIQLGPASWADDFAALHEAADATSLIQVVCATTEVYLSHATANGIQLAFATDKTAAVLPPKASFNALIRHCPQEGAPYLPIRDAITGRTQHLPVVQAYKHLGGIVTSASTVVPEIHFRHSQATWPFGRSVLPSLATPAYPSPLGDTCCFHLSRPSLHLAVLPWNTMLRGIFASGHACIQRSFEHYCPEQPSRANCTRSPFYTGPTSAHRPSLWQKPEAVFCSASLNRAQRLCVIFCGSSGKLILLVRG</sequence>
<evidence type="ECO:0008006" key="5">
    <source>
        <dbReference type="Google" id="ProtNLM"/>
    </source>
</evidence>
<evidence type="ECO:0000313" key="4">
    <source>
        <dbReference type="Proteomes" id="UP000186817"/>
    </source>
</evidence>
<proteinExistence type="predicted"/>
<comment type="caution">
    <text evidence="3">The sequence shown here is derived from an EMBL/GenBank/DDBJ whole genome shotgun (WGS) entry which is preliminary data.</text>
</comment>
<dbReference type="Gene3D" id="3.60.10.10">
    <property type="entry name" value="Endonuclease/exonuclease/phosphatase"/>
    <property type="match status" value="1"/>
</dbReference>
<feature type="compositionally biased region" description="Basic and acidic residues" evidence="2">
    <location>
        <begin position="295"/>
        <end position="305"/>
    </location>
</feature>
<dbReference type="EMBL" id="LSRX01000088">
    <property type="protein sequence ID" value="OLQ09884.1"/>
    <property type="molecule type" value="Genomic_DNA"/>
</dbReference>
<protein>
    <recommendedName>
        <fullName evidence="5">RNase H type-1 domain-containing protein</fullName>
    </recommendedName>
</protein>
<keyword evidence="4" id="KW-1185">Reference proteome</keyword>
<accession>A0A1Q9ER23</accession>
<feature type="region of interest" description="Disordered" evidence="2">
    <location>
        <begin position="92"/>
        <end position="112"/>
    </location>
</feature>
<dbReference type="InterPro" id="IPR036691">
    <property type="entry name" value="Endo/exonu/phosph_ase_sf"/>
</dbReference>
<evidence type="ECO:0000313" key="3">
    <source>
        <dbReference type="EMBL" id="OLQ09884.1"/>
    </source>
</evidence>
<name>A0A1Q9ER23_SYMMI</name>
<keyword evidence="1" id="KW-0175">Coiled coil</keyword>
<gene>
    <name evidence="3" type="ORF">AK812_SmicGene6444</name>
</gene>
<feature type="compositionally biased region" description="Basic and acidic residues" evidence="2">
    <location>
        <begin position="95"/>
        <end position="112"/>
    </location>
</feature>